<proteinExistence type="predicted"/>
<protein>
    <submittedName>
        <fullName evidence="1">Uncharacterized protein</fullName>
    </submittedName>
</protein>
<dbReference type="AlphaFoldDB" id="A0A8E2EQI6"/>
<evidence type="ECO:0000313" key="2">
    <source>
        <dbReference type="Proteomes" id="UP000250140"/>
    </source>
</evidence>
<dbReference type="EMBL" id="KV750823">
    <property type="protein sequence ID" value="OCL03042.1"/>
    <property type="molecule type" value="Genomic_DNA"/>
</dbReference>
<reference evidence="1 2" key="1">
    <citation type="journal article" date="2016" name="Nat. Commun.">
        <title>Ectomycorrhizal ecology is imprinted in the genome of the dominant symbiotic fungus Cenococcum geophilum.</title>
        <authorList>
            <consortium name="DOE Joint Genome Institute"/>
            <person name="Peter M."/>
            <person name="Kohler A."/>
            <person name="Ohm R.A."/>
            <person name="Kuo A."/>
            <person name="Krutzmann J."/>
            <person name="Morin E."/>
            <person name="Arend M."/>
            <person name="Barry K.W."/>
            <person name="Binder M."/>
            <person name="Choi C."/>
            <person name="Clum A."/>
            <person name="Copeland A."/>
            <person name="Grisel N."/>
            <person name="Haridas S."/>
            <person name="Kipfer T."/>
            <person name="LaButti K."/>
            <person name="Lindquist E."/>
            <person name="Lipzen A."/>
            <person name="Maire R."/>
            <person name="Meier B."/>
            <person name="Mihaltcheva S."/>
            <person name="Molinier V."/>
            <person name="Murat C."/>
            <person name="Poggeler S."/>
            <person name="Quandt C.A."/>
            <person name="Sperisen C."/>
            <person name="Tritt A."/>
            <person name="Tisserant E."/>
            <person name="Crous P.W."/>
            <person name="Henrissat B."/>
            <person name="Nehls U."/>
            <person name="Egli S."/>
            <person name="Spatafora J.W."/>
            <person name="Grigoriev I.V."/>
            <person name="Martin F.M."/>
        </authorList>
    </citation>
    <scope>NUCLEOTIDE SEQUENCE [LARGE SCALE GENOMIC DNA]</scope>
    <source>
        <strain evidence="1 2">CBS 207.34</strain>
    </source>
</reference>
<accession>A0A8E2EQI6</accession>
<evidence type="ECO:0000313" key="1">
    <source>
        <dbReference type="EMBL" id="OCL03042.1"/>
    </source>
</evidence>
<gene>
    <name evidence="1" type="ORF">AOQ84DRAFT_382037</name>
</gene>
<organism evidence="1 2">
    <name type="scientific">Glonium stellatum</name>
    <dbReference type="NCBI Taxonomy" id="574774"/>
    <lineage>
        <taxon>Eukaryota</taxon>
        <taxon>Fungi</taxon>
        <taxon>Dikarya</taxon>
        <taxon>Ascomycota</taxon>
        <taxon>Pezizomycotina</taxon>
        <taxon>Dothideomycetes</taxon>
        <taxon>Pleosporomycetidae</taxon>
        <taxon>Gloniales</taxon>
        <taxon>Gloniaceae</taxon>
        <taxon>Glonium</taxon>
    </lineage>
</organism>
<dbReference type="OrthoDB" id="5140048at2759"/>
<name>A0A8E2EQI6_9PEZI</name>
<dbReference type="Proteomes" id="UP000250140">
    <property type="component" value="Unassembled WGS sequence"/>
</dbReference>
<sequence>MAKKGLLEAIGIGAALSAVAGAYKFSEFAVRAKKLHEVGPENEVFIRLVQHVQIDLAETERLLSLPAVKFALSKNPEKLSWIRRTISDTRYALSEIGRYTGRVNEDLQHGHHVGIRHRFRWVLNDYEKIVHRRMELAMCHQSLTQIVGFLSSLEPLACCEESQVIEPPRQAPEAILDYKSIETTRRRKGGVREEKYEKEVWREDRSFDLPNTKNLPIRANWPISRL</sequence>
<keyword evidence="2" id="KW-1185">Reference proteome</keyword>